<reference evidence="10 11" key="1">
    <citation type="journal article" date="2022" name="Front. Cell. Infect. Microbiol.">
        <title>The Genomes of Two Strains of Taenia crassiceps the Animal Model for the Study of Human Cysticercosis.</title>
        <authorList>
            <person name="Bobes R.J."/>
            <person name="Estrada K."/>
            <person name="Rios-Valencia D.G."/>
            <person name="Calderon-Gallegos A."/>
            <person name="de la Torre P."/>
            <person name="Carrero J.C."/>
            <person name="Sanchez-Flores A."/>
            <person name="Laclette J.P."/>
        </authorList>
    </citation>
    <scope>NUCLEOTIDE SEQUENCE [LARGE SCALE GENOMIC DNA]</scope>
    <source>
        <strain evidence="10">WFUcys</strain>
    </source>
</reference>
<protein>
    <submittedName>
        <fullName evidence="10">Univin</fullName>
    </submittedName>
</protein>
<keyword evidence="11" id="KW-1185">Reference proteome</keyword>
<feature type="chain" id="PRO_5046617995" evidence="8">
    <location>
        <begin position="27"/>
        <end position="404"/>
    </location>
</feature>
<dbReference type="InterPro" id="IPR029034">
    <property type="entry name" value="Cystine-knot_cytokine"/>
</dbReference>
<proteinExistence type="inferred from homology"/>
<keyword evidence="8" id="KW-0732">Signal</keyword>
<dbReference type="InterPro" id="IPR001839">
    <property type="entry name" value="TGF-b_C"/>
</dbReference>
<keyword evidence="3" id="KW-0964">Secreted</keyword>
<evidence type="ECO:0000256" key="5">
    <source>
        <dbReference type="ARBA" id="ARBA00023157"/>
    </source>
</evidence>
<dbReference type="Gene3D" id="2.10.90.10">
    <property type="entry name" value="Cystine-knot cytokines"/>
    <property type="match status" value="1"/>
</dbReference>
<dbReference type="SMART" id="SM00204">
    <property type="entry name" value="TGFB"/>
    <property type="match status" value="1"/>
</dbReference>
<comment type="caution">
    <text evidence="10">The sequence shown here is derived from an EMBL/GenBank/DDBJ whole genome shotgun (WGS) entry which is preliminary data.</text>
</comment>
<gene>
    <name evidence="10" type="ORF">TcWFU_002404</name>
</gene>
<feature type="compositionally biased region" description="Basic residues" evidence="7">
    <location>
        <begin position="266"/>
        <end position="279"/>
    </location>
</feature>
<dbReference type="InterPro" id="IPR017948">
    <property type="entry name" value="TGFb_CS"/>
</dbReference>
<dbReference type="SUPFAM" id="SSF57501">
    <property type="entry name" value="Cystine-knot cytokines"/>
    <property type="match status" value="1"/>
</dbReference>
<evidence type="ECO:0000313" key="11">
    <source>
        <dbReference type="Proteomes" id="UP001651158"/>
    </source>
</evidence>
<keyword evidence="4 6" id="KW-0339">Growth factor</keyword>
<dbReference type="PROSITE" id="PS51362">
    <property type="entry name" value="TGF_BETA_2"/>
    <property type="match status" value="1"/>
</dbReference>
<dbReference type="Pfam" id="PF00019">
    <property type="entry name" value="TGF_beta"/>
    <property type="match status" value="1"/>
</dbReference>
<dbReference type="InterPro" id="IPR015615">
    <property type="entry name" value="TGF-beta-rel"/>
</dbReference>
<dbReference type="PANTHER" id="PTHR11848">
    <property type="entry name" value="TGF-BETA FAMILY"/>
    <property type="match status" value="1"/>
</dbReference>
<keyword evidence="5" id="KW-1015">Disulfide bond</keyword>
<dbReference type="EMBL" id="JAKROA010000004">
    <property type="protein sequence ID" value="KAL5107446.1"/>
    <property type="molecule type" value="Genomic_DNA"/>
</dbReference>
<comment type="subcellular location">
    <subcellularLocation>
        <location evidence="1">Secreted</location>
    </subcellularLocation>
</comment>
<evidence type="ECO:0000256" key="1">
    <source>
        <dbReference type="ARBA" id="ARBA00004613"/>
    </source>
</evidence>
<accession>A0ABR4QCJ1</accession>
<feature type="region of interest" description="Disordered" evidence="7">
    <location>
        <begin position="257"/>
        <end position="287"/>
    </location>
</feature>
<evidence type="ECO:0000313" key="10">
    <source>
        <dbReference type="EMBL" id="KAL5107446.1"/>
    </source>
</evidence>
<feature type="domain" description="TGF-beta family profile" evidence="9">
    <location>
        <begin position="276"/>
        <end position="404"/>
    </location>
</feature>
<name>A0ABR4QCJ1_9CEST</name>
<sequence length="404" mass="45099">MGDIRESGGTLTRLVVVGLLLQAAQNAVTVGSGTSGINGIFVSRNHPRYVRTSNVKKRSFESGVPDYLLQLRERHSREWMNFGQADGGHGPSLGVITTIRHHRTIGSTAGQSRWQKQQNLDFRLAQFSVDEQLVACSLRLPIRGCVNSSIPVSVRVSGAGETLGGAVYVEAAGTQGQRQKAWLNVPLPPASLYSLLRQKRLLRLQVDLADTSVIDTSPKPHLLTFHRSRERTERLGRARRDAGVGVSLRAINQGNPLNEVKLTSGNRKKRRRGRLKSKRWTGDQRTPNSRYFMNQHYIASTCQRRDLMVNFNAVGWSRWVIAPTAYNAGYCFGYCPFPLSTHFNTTNHAIIIHLMYNLRVAPPQVKPPCCTPLTFSPQSILFFDGDEVVLQVYEDMIVDTCGCR</sequence>
<evidence type="ECO:0000256" key="6">
    <source>
        <dbReference type="RuleBase" id="RU000354"/>
    </source>
</evidence>
<dbReference type="PROSITE" id="PS00250">
    <property type="entry name" value="TGF_BETA_1"/>
    <property type="match status" value="1"/>
</dbReference>
<organism evidence="10 11">
    <name type="scientific">Taenia crassiceps</name>
    <dbReference type="NCBI Taxonomy" id="6207"/>
    <lineage>
        <taxon>Eukaryota</taxon>
        <taxon>Metazoa</taxon>
        <taxon>Spiralia</taxon>
        <taxon>Lophotrochozoa</taxon>
        <taxon>Platyhelminthes</taxon>
        <taxon>Cestoda</taxon>
        <taxon>Eucestoda</taxon>
        <taxon>Cyclophyllidea</taxon>
        <taxon>Taeniidae</taxon>
        <taxon>Taenia</taxon>
    </lineage>
</organism>
<evidence type="ECO:0000259" key="9">
    <source>
        <dbReference type="PROSITE" id="PS51362"/>
    </source>
</evidence>
<evidence type="ECO:0000256" key="3">
    <source>
        <dbReference type="ARBA" id="ARBA00022525"/>
    </source>
</evidence>
<dbReference type="Proteomes" id="UP001651158">
    <property type="component" value="Unassembled WGS sequence"/>
</dbReference>
<evidence type="ECO:0000256" key="8">
    <source>
        <dbReference type="SAM" id="SignalP"/>
    </source>
</evidence>
<evidence type="ECO:0000256" key="2">
    <source>
        <dbReference type="ARBA" id="ARBA00006656"/>
    </source>
</evidence>
<comment type="similarity">
    <text evidence="2 6">Belongs to the TGF-beta family.</text>
</comment>
<feature type="signal peptide" evidence="8">
    <location>
        <begin position="1"/>
        <end position="26"/>
    </location>
</feature>
<evidence type="ECO:0000256" key="4">
    <source>
        <dbReference type="ARBA" id="ARBA00023030"/>
    </source>
</evidence>
<evidence type="ECO:0000256" key="7">
    <source>
        <dbReference type="SAM" id="MobiDB-lite"/>
    </source>
</evidence>